<dbReference type="EMBL" id="VULO01000012">
    <property type="protein sequence ID" value="MSS85144.1"/>
    <property type="molecule type" value="Genomic_DNA"/>
</dbReference>
<evidence type="ECO:0000313" key="1">
    <source>
        <dbReference type="EMBL" id="MSS85144.1"/>
    </source>
</evidence>
<sequence>MHVQAEMVAERLAVHRFECADPGYPGWVWEVSLSRAPRAKTVTVCEIHLVPGDGALLAPPWIPWEDRLLPGDVSRDDVLPYNANDPRLISGFEQTDEETMDALGIDEMGFGRTRVLSPDGLSEAAERWYASERGPTSGVKPGATCGTCGFLIKMGGSLGQVFGVCANAWAADDGTVVALEHSCGAHSETDTRRRRPQWPIVPSRINDSEIEITELRE</sequence>
<dbReference type="AlphaFoldDB" id="A0A6N7VTP6"/>
<name>A0A6N7VTP6_9ACTO</name>
<protein>
    <submittedName>
        <fullName evidence="1">DUF3027 domain-containing protein</fullName>
    </submittedName>
</protein>
<gene>
    <name evidence="1" type="ORF">FYJ24_10305</name>
</gene>
<reference evidence="1 2" key="1">
    <citation type="submission" date="2019-08" db="EMBL/GenBank/DDBJ databases">
        <title>In-depth cultivation of the pig gut microbiome towards novel bacterial diversity and tailored functional studies.</title>
        <authorList>
            <person name="Wylensek D."/>
            <person name="Hitch T.C.A."/>
            <person name="Clavel T."/>
        </authorList>
    </citation>
    <scope>NUCLEOTIDE SEQUENCE [LARGE SCALE GENOMIC DNA]</scope>
    <source>
        <strain evidence="1 2">WB03_NA08</strain>
    </source>
</reference>
<proteinExistence type="predicted"/>
<dbReference type="InterPro" id="IPR021391">
    <property type="entry name" value="DUF3027"/>
</dbReference>
<comment type="caution">
    <text evidence="1">The sequence shown here is derived from an EMBL/GenBank/DDBJ whole genome shotgun (WGS) entry which is preliminary data.</text>
</comment>
<organism evidence="1 2">
    <name type="scientific">Scrofimicrobium canadense</name>
    <dbReference type="NCBI Taxonomy" id="2652290"/>
    <lineage>
        <taxon>Bacteria</taxon>
        <taxon>Bacillati</taxon>
        <taxon>Actinomycetota</taxon>
        <taxon>Actinomycetes</taxon>
        <taxon>Actinomycetales</taxon>
        <taxon>Actinomycetaceae</taxon>
        <taxon>Scrofimicrobium</taxon>
    </lineage>
</organism>
<accession>A0A6N7VTP6</accession>
<dbReference type="Pfam" id="PF11228">
    <property type="entry name" value="DUF3027"/>
    <property type="match status" value="1"/>
</dbReference>
<dbReference type="Proteomes" id="UP000470875">
    <property type="component" value="Unassembled WGS sequence"/>
</dbReference>
<keyword evidence="2" id="KW-1185">Reference proteome</keyword>
<evidence type="ECO:0000313" key="2">
    <source>
        <dbReference type="Proteomes" id="UP000470875"/>
    </source>
</evidence>